<dbReference type="SUPFAM" id="SSF90229">
    <property type="entry name" value="CCCH zinc finger"/>
    <property type="match status" value="2"/>
</dbReference>
<dbReference type="Pfam" id="PF00642">
    <property type="entry name" value="zf-CCCH"/>
    <property type="match status" value="1"/>
</dbReference>
<reference evidence="8" key="1">
    <citation type="submission" date="2020-09" db="EMBL/GenBank/DDBJ databases">
        <authorList>
            <person name="Kikuchi T."/>
        </authorList>
    </citation>
    <scope>NUCLEOTIDE SEQUENCE</scope>
    <source>
        <strain evidence="8">SH1</strain>
    </source>
</reference>
<dbReference type="InterPro" id="IPR045877">
    <property type="entry name" value="ZFP36-like"/>
</dbReference>
<evidence type="ECO:0000256" key="1">
    <source>
        <dbReference type="ARBA" id="ARBA00022723"/>
    </source>
</evidence>
<evidence type="ECO:0000256" key="2">
    <source>
        <dbReference type="ARBA" id="ARBA00022737"/>
    </source>
</evidence>
<keyword evidence="2" id="KW-0677">Repeat</keyword>
<dbReference type="GO" id="GO:0003730">
    <property type="term" value="F:mRNA 3'-UTR binding"/>
    <property type="evidence" value="ECO:0007669"/>
    <property type="project" value="TreeGrafter"/>
</dbReference>
<protein>
    <recommendedName>
        <fullName evidence="7">C3H1-type domain-containing protein</fullName>
    </recommendedName>
</protein>
<sequence>MFTNVQQQVYVPMNVVPYPPAPQPICHQPGFASQQQLAQFWAYQQAVNAQMQASAQPMAYGMPGCVNPQPVYSSQAHWGQFPASCNFTAHWGPQAPQCDAPQRSSPPSRKPEYGAPPSVLWTPSPSPDNKFKNFLKKPDTTKTSATLAKGNEKLALDDEEMAHVVELMGNLLDDYDKTPANTTTTNETITYREQKEHIYFDRENKTIKSTIRKTEMPLLNGLKFTTKPGAPVWPMYSIMPVEADQADLNERIRKQSIKLERYYRNYKTTMCKSVIEGKKCTREASCCFAHTEEERRAPLENKDPRRRTQLCRKYYAFKFCKFGDKCDFAHPK</sequence>
<dbReference type="AlphaFoldDB" id="A0A811KCX4"/>
<evidence type="ECO:0000256" key="5">
    <source>
        <dbReference type="PROSITE-ProRule" id="PRU00723"/>
    </source>
</evidence>
<evidence type="ECO:0000256" key="3">
    <source>
        <dbReference type="ARBA" id="ARBA00022771"/>
    </source>
</evidence>
<dbReference type="InterPro" id="IPR000571">
    <property type="entry name" value="Znf_CCCH"/>
</dbReference>
<gene>
    <name evidence="8" type="ORF">BOKJ2_LOCUS5379</name>
</gene>
<comment type="caution">
    <text evidence="8">The sequence shown here is derived from an EMBL/GenBank/DDBJ whole genome shotgun (WGS) entry which is preliminary data.</text>
</comment>
<dbReference type="PANTHER" id="PTHR12547">
    <property type="entry name" value="CCCH ZINC FINGER/TIS11-RELATED"/>
    <property type="match status" value="1"/>
</dbReference>
<dbReference type="GO" id="GO:0043186">
    <property type="term" value="C:P granule"/>
    <property type="evidence" value="ECO:0007669"/>
    <property type="project" value="UniProtKB-ARBA"/>
</dbReference>
<keyword evidence="9" id="KW-1185">Reference proteome</keyword>
<dbReference type="Proteomes" id="UP000614601">
    <property type="component" value="Unassembled WGS sequence"/>
</dbReference>
<evidence type="ECO:0000256" key="6">
    <source>
        <dbReference type="SAM" id="MobiDB-lite"/>
    </source>
</evidence>
<keyword evidence="4 5" id="KW-0862">Zinc</keyword>
<accession>A0A811KCX4</accession>
<dbReference type="GO" id="GO:0008270">
    <property type="term" value="F:zinc ion binding"/>
    <property type="evidence" value="ECO:0007669"/>
    <property type="project" value="UniProtKB-KW"/>
</dbReference>
<keyword evidence="3 5" id="KW-0863">Zinc-finger</keyword>
<evidence type="ECO:0000259" key="7">
    <source>
        <dbReference type="PROSITE" id="PS50103"/>
    </source>
</evidence>
<feature type="region of interest" description="Disordered" evidence="6">
    <location>
        <begin position="96"/>
        <end position="127"/>
    </location>
</feature>
<name>A0A811KCX4_9BILA</name>
<dbReference type="GO" id="GO:0005829">
    <property type="term" value="C:cytosol"/>
    <property type="evidence" value="ECO:0007669"/>
    <property type="project" value="TreeGrafter"/>
</dbReference>
<dbReference type="InterPro" id="IPR036855">
    <property type="entry name" value="Znf_CCCH_sf"/>
</dbReference>
<evidence type="ECO:0000313" key="8">
    <source>
        <dbReference type="EMBL" id="CAD5214011.1"/>
    </source>
</evidence>
<dbReference type="Gene3D" id="4.10.1000.10">
    <property type="entry name" value="Zinc finger, CCCH-type"/>
    <property type="match status" value="2"/>
</dbReference>
<evidence type="ECO:0000313" key="9">
    <source>
        <dbReference type="Proteomes" id="UP000614601"/>
    </source>
</evidence>
<dbReference type="PANTHER" id="PTHR12547:SF18">
    <property type="entry name" value="PROTEIN TIS11"/>
    <property type="match status" value="1"/>
</dbReference>
<feature type="zinc finger region" description="C3H1-type" evidence="5">
    <location>
        <begin position="305"/>
        <end position="332"/>
    </location>
</feature>
<feature type="domain" description="C3H1-type" evidence="7">
    <location>
        <begin position="265"/>
        <end position="293"/>
    </location>
</feature>
<evidence type="ECO:0000256" key="4">
    <source>
        <dbReference type="ARBA" id="ARBA00022833"/>
    </source>
</evidence>
<dbReference type="Proteomes" id="UP000783686">
    <property type="component" value="Unassembled WGS sequence"/>
</dbReference>
<proteinExistence type="predicted"/>
<dbReference type="EMBL" id="CAJFCW020000003">
    <property type="protein sequence ID" value="CAG9101907.1"/>
    <property type="molecule type" value="Genomic_DNA"/>
</dbReference>
<feature type="zinc finger region" description="C3H1-type" evidence="5">
    <location>
        <begin position="265"/>
        <end position="293"/>
    </location>
</feature>
<dbReference type="SMART" id="SM00356">
    <property type="entry name" value="ZnF_C3H1"/>
    <property type="match status" value="2"/>
</dbReference>
<keyword evidence="1 5" id="KW-0479">Metal-binding</keyword>
<feature type="domain" description="C3H1-type" evidence="7">
    <location>
        <begin position="305"/>
        <end position="332"/>
    </location>
</feature>
<organism evidence="8 9">
    <name type="scientific">Bursaphelenchus okinawaensis</name>
    <dbReference type="NCBI Taxonomy" id="465554"/>
    <lineage>
        <taxon>Eukaryota</taxon>
        <taxon>Metazoa</taxon>
        <taxon>Ecdysozoa</taxon>
        <taxon>Nematoda</taxon>
        <taxon>Chromadorea</taxon>
        <taxon>Rhabditida</taxon>
        <taxon>Tylenchina</taxon>
        <taxon>Tylenchomorpha</taxon>
        <taxon>Aphelenchoidea</taxon>
        <taxon>Aphelenchoididae</taxon>
        <taxon>Bursaphelenchus</taxon>
    </lineage>
</organism>
<dbReference type="EMBL" id="CAJFDH010000003">
    <property type="protein sequence ID" value="CAD5214011.1"/>
    <property type="molecule type" value="Genomic_DNA"/>
</dbReference>
<dbReference type="PROSITE" id="PS50103">
    <property type="entry name" value="ZF_C3H1"/>
    <property type="match status" value="2"/>
</dbReference>